<evidence type="ECO:0000313" key="2">
    <source>
        <dbReference type="Proteomes" id="UP000729402"/>
    </source>
</evidence>
<accession>A0A8J5WVX3</accession>
<dbReference type="Proteomes" id="UP000729402">
    <property type="component" value="Unassembled WGS sequence"/>
</dbReference>
<name>A0A8J5WVX3_ZIZPA</name>
<evidence type="ECO:0000313" key="1">
    <source>
        <dbReference type="EMBL" id="KAG8095927.1"/>
    </source>
</evidence>
<sequence length="84" mass="9190">MAACEEALCVRRRGCSTVGGGSSVLKRHSSTTRVRSMRRMGQQFCSTTTEAAGYKYRSKQQAHTTVFWSVDCVSLHGAVACELL</sequence>
<organism evidence="1 2">
    <name type="scientific">Zizania palustris</name>
    <name type="common">Northern wild rice</name>
    <dbReference type="NCBI Taxonomy" id="103762"/>
    <lineage>
        <taxon>Eukaryota</taxon>
        <taxon>Viridiplantae</taxon>
        <taxon>Streptophyta</taxon>
        <taxon>Embryophyta</taxon>
        <taxon>Tracheophyta</taxon>
        <taxon>Spermatophyta</taxon>
        <taxon>Magnoliopsida</taxon>
        <taxon>Liliopsida</taxon>
        <taxon>Poales</taxon>
        <taxon>Poaceae</taxon>
        <taxon>BOP clade</taxon>
        <taxon>Oryzoideae</taxon>
        <taxon>Oryzeae</taxon>
        <taxon>Zizaniinae</taxon>
        <taxon>Zizania</taxon>
    </lineage>
</organism>
<proteinExistence type="predicted"/>
<keyword evidence="2" id="KW-1185">Reference proteome</keyword>
<reference evidence="1" key="1">
    <citation type="journal article" date="2021" name="bioRxiv">
        <title>Whole Genome Assembly and Annotation of Northern Wild Rice, Zizania palustris L., Supports a Whole Genome Duplication in the Zizania Genus.</title>
        <authorList>
            <person name="Haas M."/>
            <person name="Kono T."/>
            <person name="Macchietto M."/>
            <person name="Millas R."/>
            <person name="McGilp L."/>
            <person name="Shao M."/>
            <person name="Duquette J."/>
            <person name="Hirsch C.N."/>
            <person name="Kimball J."/>
        </authorList>
    </citation>
    <scope>NUCLEOTIDE SEQUENCE</scope>
    <source>
        <tissue evidence="1">Fresh leaf tissue</tissue>
    </source>
</reference>
<reference evidence="1" key="2">
    <citation type="submission" date="2021-02" db="EMBL/GenBank/DDBJ databases">
        <authorList>
            <person name="Kimball J.A."/>
            <person name="Haas M.W."/>
            <person name="Macchietto M."/>
            <person name="Kono T."/>
            <person name="Duquette J."/>
            <person name="Shao M."/>
        </authorList>
    </citation>
    <scope>NUCLEOTIDE SEQUENCE</scope>
    <source>
        <tissue evidence="1">Fresh leaf tissue</tissue>
    </source>
</reference>
<dbReference type="AlphaFoldDB" id="A0A8J5WVX3"/>
<gene>
    <name evidence="1" type="ORF">GUJ93_ZPchr0013g35199</name>
</gene>
<comment type="caution">
    <text evidence="1">The sequence shown here is derived from an EMBL/GenBank/DDBJ whole genome shotgun (WGS) entry which is preliminary data.</text>
</comment>
<protein>
    <submittedName>
        <fullName evidence="1">Uncharacterized protein</fullName>
    </submittedName>
</protein>
<dbReference type="EMBL" id="JAAALK010000079">
    <property type="protein sequence ID" value="KAG8095927.1"/>
    <property type="molecule type" value="Genomic_DNA"/>
</dbReference>